<accession>A0A1H6C3V6</accession>
<evidence type="ECO:0000313" key="3">
    <source>
        <dbReference type="Proteomes" id="UP000236732"/>
    </source>
</evidence>
<dbReference type="AlphaFoldDB" id="A0A1H6C3V6"/>
<keyword evidence="1" id="KW-1133">Transmembrane helix</keyword>
<dbReference type="Proteomes" id="UP000236732">
    <property type="component" value="Unassembled WGS sequence"/>
</dbReference>
<protein>
    <submittedName>
        <fullName evidence="2">Uncharacterized protein</fullName>
    </submittedName>
</protein>
<evidence type="ECO:0000256" key="1">
    <source>
        <dbReference type="SAM" id="Phobius"/>
    </source>
</evidence>
<gene>
    <name evidence="2" type="ORF">SAMN05444920_103888</name>
</gene>
<organism evidence="2 3">
    <name type="scientific">Nonomuraea solani</name>
    <dbReference type="NCBI Taxonomy" id="1144553"/>
    <lineage>
        <taxon>Bacteria</taxon>
        <taxon>Bacillati</taxon>
        <taxon>Actinomycetota</taxon>
        <taxon>Actinomycetes</taxon>
        <taxon>Streptosporangiales</taxon>
        <taxon>Streptosporangiaceae</taxon>
        <taxon>Nonomuraea</taxon>
    </lineage>
</organism>
<dbReference type="EMBL" id="FNVT01000003">
    <property type="protein sequence ID" value="SEG67618.1"/>
    <property type="molecule type" value="Genomic_DNA"/>
</dbReference>
<reference evidence="2 3" key="1">
    <citation type="submission" date="2016-10" db="EMBL/GenBank/DDBJ databases">
        <authorList>
            <person name="de Groot N.N."/>
        </authorList>
    </citation>
    <scope>NUCLEOTIDE SEQUENCE [LARGE SCALE GENOMIC DNA]</scope>
    <source>
        <strain evidence="2 3">CGMCC 4.7037</strain>
    </source>
</reference>
<keyword evidence="1" id="KW-0472">Membrane</keyword>
<keyword evidence="1" id="KW-0812">Transmembrane</keyword>
<name>A0A1H6C3V6_9ACTN</name>
<proteinExistence type="predicted"/>
<evidence type="ECO:0000313" key="2">
    <source>
        <dbReference type="EMBL" id="SEG67618.1"/>
    </source>
</evidence>
<keyword evidence="3" id="KW-1185">Reference proteome</keyword>
<feature type="transmembrane region" description="Helical" evidence="1">
    <location>
        <begin position="6"/>
        <end position="25"/>
    </location>
</feature>
<sequence length="61" mass="6549">MIALVIAGLLGVILLVGYIAVLVGIRREDKALNLRRRPDGASAVLARKVTGCYVRNGVSWT</sequence>